<keyword evidence="1" id="KW-0732">Signal</keyword>
<evidence type="ECO:0000313" key="2">
    <source>
        <dbReference type="EMBL" id="CUA70788.1"/>
    </source>
</evidence>
<accession>A0A0K6FXF4</accession>
<evidence type="ECO:0000313" key="3">
    <source>
        <dbReference type="Proteomes" id="UP000044841"/>
    </source>
</evidence>
<proteinExistence type="predicted"/>
<name>A0A0K6FXF4_9AGAM</name>
<keyword evidence="3" id="KW-1185">Reference proteome</keyword>
<feature type="signal peptide" evidence="1">
    <location>
        <begin position="1"/>
        <end position="17"/>
    </location>
</feature>
<organism evidence="2 3">
    <name type="scientific">Rhizoctonia solani</name>
    <dbReference type="NCBI Taxonomy" id="456999"/>
    <lineage>
        <taxon>Eukaryota</taxon>
        <taxon>Fungi</taxon>
        <taxon>Dikarya</taxon>
        <taxon>Basidiomycota</taxon>
        <taxon>Agaricomycotina</taxon>
        <taxon>Agaricomycetes</taxon>
        <taxon>Cantharellales</taxon>
        <taxon>Ceratobasidiaceae</taxon>
        <taxon>Rhizoctonia</taxon>
    </lineage>
</organism>
<dbReference type="EMBL" id="CYGV01001197">
    <property type="protein sequence ID" value="CUA70788.1"/>
    <property type="molecule type" value="Genomic_DNA"/>
</dbReference>
<sequence>MKFFTLLVPMFVALALATPTPVTNGLTTGRVQERQECRPAGSVCSRDDQCCGEATCELVAVLVALCEE</sequence>
<protein>
    <submittedName>
        <fullName evidence="2">Uncharacterized protein</fullName>
    </submittedName>
</protein>
<dbReference type="Proteomes" id="UP000044841">
    <property type="component" value="Unassembled WGS sequence"/>
</dbReference>
<feature type="chain" id="PRO_5005502721" evidence="1">
    <location>
        <begin position="18"/>
        <end position="68"/>
    </location>
</feature>
<dbReference type="AlphaFoldDB" id="A0A0K6FXF4"/>
<reference evidence="2 3" key="1">
    <citation type="submission" date="2015-07" db="EMBL/GenBank/DDBJ databases">
        <authorList>
            <person name="Noorani M."/>
        </authorList>
    </citation>
    <scope>NUCLEOTIDE SEQUENCE [LARGE SCALE GENOMIC DNA]</scope>
    <source>
        <strain evidence="2">BBA 69670</strain>
    </source>
</reference>
<evidence type="ECO:0000256" key="1">
    <source>
        <dbReference type="SAM" id="SignalP"/>
    </source>
</evidence>
<gene>
    <name evidence="2" type="ORF">RSOLAG22IIIB_09125</name>
</gene>